<dbReference type="EMBL" id="JACRST010000013">
    <property type="protein sequence ID" value="MBC8547066.1"/>
    <property type="molecule type" value="Genomic_DNA"/>
</dbReference>
<feature type="transmembrane region" description="Helical" evidence="1">
    <location>
        <begin position="19"/>
        <end position="39"/>
    </location>
</feature>
<sequence length="388" mass="42649">MAELSDIDKIRKKRRRKVLLGRILLLVALTLLGVGLYAIKDEVSTIGFTDYIQERIAGMGAGDGYPMEFAGEQVRQTARVGEHLAVLTDSNLYLYNSSGKEIRNVQHKYSNPVMRASGRRVLIYDRGGKHLRVENMLRTVAQKELDYPIYAGAISSRGEVAVATGAQRRLGEMTVYDHMLADPAKYVWKSAENYITDLEFDLDGKGIAVAVVNAREGDLISGVRRFRFDSEEEAGRQEFVGELIHSLNAARGGLTVVTDRQTAVLGASGEVLERYDYGYEALASFDHSENGDTALLFGDARENKNSAVTLLGPDGKKLWETQISSHADRLSLGKTRVCLMVDGQLQSYDYAGNALDPQPVPGEVLAATVIGRDAYLVTPDAIEKLALE</sequence>
<evidence type="ECO:0000256" key="1">
    <source>
        <dbReference type="SAM" id="Phobius"/>
    </source>
</evidence>
<dbReference type="RefSeq" id="WP_249283140.1">
    <property type="nucleotide sequence ID" value="NZ_JACRST010000013.1"/>
</dbReference>
<keyword evidence="1" id="KW-0472">Membrane</keyword>
<dbReference type="SUPFAM" id="SSF82171">
    <property type="entry name" value="DPP6 N-terminal domain-like"/>
    <property type="match status" value="1"/>
</dbReference>
<keyword evidence="1" id="KW-1133">Transmembrane helix</keyword>
<dbReference type="Proteomes" id="UP000653127">
    <property type="component" value="Unassembled WGS sequence"/>
</dbReference>
<protein>
    <submittedName>
        <fullName evidence="2">Uncharacterized protein</fullName>
    </submittedName>
</protein>
<dbReference type="AlphaFoldDB" id="A0A926DYB6"/>
<reference evidence="2" key="1">
    <citation type="submission" date="2020-08" db="EMBL/GenBank/DDBJ databases">
        <title>Genome public.</title>
        <authorList>
            <person name="Liu C."/>
            <person name="Sun Q."/>
        </authorList>
    </citation>
    <scope>NUCLEOTIDE SEQUENCE</scope>
    <source>
        <strain evidence="2">NSJ-31</strain>
    </source>
</reference>
<keyword evidence="1" id="KW-0812">Transmembrane</keyword>
<accession>A0A926DYB6</accession>
<evidence type="ECO:0000313" key="3">
    <source>
        <dbReference type="Proteomes" id="UP000653127"/>
    </source>
</evidence>
<proteinExistence type="predicted"/>
<keyword evidence="3" id="KW-1185">Reference proteome</keyword>
<comment type="caution">
    <text evidence="2">The sequence shown here is derived from an EMBL/GenBank/DDBJ whole genome shotgun (WGS) entry which is preliminary data.</text>
</comment>
<organism evidence="2 3">
    <name type="scientific">Ligaoa zhengdingensis</name>
    <dbReference type="NCBI Taxonomy" id="2763658"/>
    <lineage>
        <taxon>Bacteria</taxon>
        <taxon>Bacillati</taxon>
        <taxon>Bacillota</taxon>
        <taxon>Clostridia</taxon>
        <taxon>Eubacteriales</taxon>
        <taxon>Oscillospiraceae</taxon>
        <taxon>Ligaoa</taxon>
    </lineage>
</organism>
<evidence type="ECO:0000313" key="2">
    <source>
        <dbReference type="EMBL" id="MBC8547066.1"/>
    </source>
</evidence>
<dbReference type="InterPro" id="IPR043765">
    <property type="entry name" value="DUF5711"/>
</dbReference>
<name>A0A926DYB6_9FIRM</name>
<dbReference type="Pfam" id="PF18975">
    <property type="entry name" value="DUF5711"/>
    <property type="match status" value="1"/>
</dbReference>
<gene>
    <name evidence="2" type="ORF">H8711_09000</name>
</gene>